<protein>
    <recommendedName>
        <fullName evidence="3">ATPase</fullName>
    </recommendedName>
</protein>
<dbReference type="AlphaFoldDB" id="A0A2U2AII1"/>
<dbReference type="SUPFAM" id="SSF52540">
    <property type="entry name" value="P-loop containing nucleoside triphosphate hydrolases"/>
    <property type="match status" value="1"/>
</dbReference>
<evidence type="ECO:0008006" key="3">
    <source>
        <dbReference type="Google" id="ProtNLM"/>
    </source>
</evidence>
<name>A0A2U2AII1_9GAMM</name>
<keyword evidence="2" id="KW-1185">Reference proteome</keyword>
<organism evidence="1 2">
    <name type="scientific">Ignatzschineria indica</name>
    <dbReference type="NCBI Taxonomy" id="472583"/>
    <lineage>
        <taxon>Bacteria</taxon>
        <taxon>Pseudomonadati</taxon>
        <taxon>Pseudomonadota</taxon>
        <taxon>Gammaproteobacteria</taxon>
        <taxon>Cardiobacteriales</taxon>
        <taxon>Ignatzschineriaceae</taxon>
        <taxon>Ignatzschineria</taxon>
    </lineage>
</organism>
<dbReference type="RefSeq" id="WP_109236728.1">
    <property type="nucleotide sequence ID" value="NZ_BMXZ01000002.1"/>
</dbReference>
<evidence type="ECO:0000313" key="1">
    <source>
        <dbReference type="EMBL" id="PWD82441.1"/>
    </source>
</evidence>
<sequence length="281" mass="32362">MKKALVEKFLDSPHKRIALMGMSGVGKTHLSKKLPPSEWFHYSIDYRIGTHHLKDEVNDFLTLEAMKNPLLKSLIQNRAISVESRLSISNLAPLSAYLGMVGNPAEGGQPLAQFLDRLERHRLAEIGAIADVPYFMERAEKLYQRPNFIIDTSGSFCEIQDEKSWELIGQNALLIYIKASEKAKNYVIERAQSHPKPLYYQASFLLPKIEEYLKTHQLQSESEITPAHFTRWIFPQLIEHRLELYEMIAERYGVTIDAEALYHVKDQDQFFALIKESIDAQ</sequence>
<dbReference type="InterPro" id="IPR027417">
    <property type="entry name" value="P-loop_NTPase"/>
</dbReference>
<dbReference type="Proteomes" id="UP000244948">
    <property type="component" value="Unassembled WGS sequence"/>
</dbReference>
<accession>A0A2U2AII1</accession>
<evidence type="ECO:0000313" key="2">
    <source>
        <dbReference type="Proteomes" id="UP000244948"/>
    </source>
</evidence>
<dbReference type="Gene3D" id="3.40.50.300">
    <property type="entry name" value="P-loop containing nucleotide triphosphate hydrolases"/>
    <property type="match status" value="1"/>
</dbReference>
<reference evidence="1 2" key="1">
    <citation type="journal article" date="2018" name="Genome Announc.">
        <title>Ignatzschineria cameli sp. nov., isolated from necrotic foot tissue of dromedaries (Camelus dromedarius) and associated maggots (Wohlfahrtia species) in Dubai.</title>
        <authorList>
            <person name="Tsang C.C."/>
            <person name="Tang J.Y."/>
            <person name="Fong J.Y."/>
            <person name="Kinne J."/>
            <person name="Lee H.H."/>
            <person name="Joseph M."/>
            <person name="Jose S."/>
            <person name="Schuster R.K."/>
            <person name="Tang Y."/>
            <person name="Sivakumar S."/>
            <person name="Chen J.H."/>
            <person name="Teng J.L."/>
            <person name="Lau S.K."/>
            <person name="Wernery U."/>
            <person name="Woo P.C."/>
        </authorList>
    </citation>
    <scope>NUCLEOTIDE SEQUENCE [LARGE SCALE GENOMIC DNA]</scope>
    <source>
        <strain evidence="1 2">KCTC 22643</strain>
    </source>
</reference>
<dbReference type="EMBL" id="QEWR01000005">
    <property type="protein sequence ID" value="PWD82441.1"/>
    <property type="molecule type" value="Genomic_DNA"/>
</dbReference>
<proteinExistence type="predicted"/>
<comment type="caution">
    <text evidence="1">The sequence shown here is derived from an EMBL/GenBank/DDBJ whole genome shotgun (WGS) entry which is preliminary data.</text>
</comment>
<gene>
    <name evidence="1" type="ORF">DC082_09195</name>
</gene>